<dbReference type="SUPFAM" id="SSF51658">
    <property type="entry name" value="Xylose isomerase-like"/>
    <property type="match status" value="1"/>
</dbReference>
<evidence type="ECO:0000259" key="1">
    <source>
        <dbReference type="Pfam" id="PF01261"/>
    </source>
</evidence>
<accession>A0A6J4JYJ1</accession>
<name>A0A6J4JYJ1_9ACTN</name>
<dbReference type="Gene3D" id="3.20.20.150">
    <property type="entry name" value="Divalent-metal-dependent TIM barrel enzymes"/>
    <property type="match status" value="1"/>
</dbReference>
<dbReference type="PANTHER" id="PTHR12110:SF21">
    <property type="entry name" value="XYLOSE ISOMERASE-LIKE TIM BARREL DOMAIN-CONTAINING PROTEIN"/>
    <property type="match status" value="1"/>
</dbReference>
<keyword evidence="2" id="KW-0413">Isomerase</keyword>
<dbReference type="EC" id="5.3.1.1" evidence="2"/>
<sequence>MKLALDPQMFFATHSVWELPDVVASLGYAWMELSPKADFVPFFQHPRVDDAGVRKLKKVAADAGVGIASLLPVLRWSGPGEDERVAAVRAWKRTIQIAVDLGVDTLNSEFNGRPEDAEHAEAQFLKSMDELLPVFEREGLSLVLEPHPDDFLEDGLDAVGMVRGLNRDWIGFLYCTPHAFHQGHDAASIIAAGAEKVRYVHLADAFDHLASNGLRYITNPPGNPARVHQHMEMGRGEVDYDAVFAALAAVGFDGVISSCVFGFEEDARGISERQRDKAVALIDLHFGGDAGAALLPPTGN</sequence>
<feature type="domain" description="Xylose isomerase-like TIM barrel" evidence="1">
    <location>
        <begin position="21"/>
        <end position="266"/>
    </location>
</feature>
<dbReference type="PANTHER" id="PTHR12110">
    <property type="entry name" value="HYDROXYPYRUVATE ISOMERASE"/>
    <property type="match status" value="1"/>
</dbReference>
<evidence type="ECO:0000313" key="2">
    <source>
        <dbReference type="EMBL" id="CAA9290960.1"/>
    </source>
</evidence>
<dbReference type="GO" id="GO:0004807">
    <property type="term" value="F:triose-phosphate isomerase activity"/>
    <property type="evidence" value="ECO:0007669"/>
    <property type="project" value="UniProtKB-EC"/>
</dbReference>
<dbReference type="AlphaFoldDB" id="A0A6J4JYJ1"/>
<proteinExistence type="predicted"/>
<dbReference type="InterPro" id="IPR050312">
    <property type="entry name" value="IolE/XylAMocC-like"/>
</dbReference>
<gene>
    <name evidence="2" type="ORF">AVDCRST_MAG61-164</name>
</gene>
<dbReference type="InterPro" id="IPR036237">
    <property type="entry name" value="Xyl_isomerase-like_sf"/>
</dbReference>
<dbReference type="EMBL" id="CADCTT010000023">
    <property type="protein sequence ID" value="CAA9290960.1"/>
    <property type="molecule type" value="Genomic_DNA"/>
</dbReference>
<dbReference type="InterPro" id="IPR013022">
    <property type="entry name" value="Xyl_isomerase-like_TIM-brl"/>
</dbReference>
<protein>
    <submittedName>
        <fullName evidence="2">Glyceraldehyde-3-phosphate ketol-isomerase</fullName>
        <ecNumber evidence="2">5.3.1.1</ecNumber>
    </submittedName>
</protein>
<reference evidence="2" key="1">
    <citation type="submission" date="2020-02" db="EMBL/GenBank/DDBJ databases">
        <authorList>
            <person name="Meier V. D."/>
        </authorList>
    </citation>
    <scope>NUCLEOTIDE SEQUENCE</scope>
    <source>
        <strain evidence="2">AVDCRST_MAG61</strain>
    </source>
</reference>
<dbReference type="Pfam" id="PF01261">
    <property type="entry name" value="AP_endonuc_2"/>
    <property type="match status" value="1"/>
</dbReference>
<organism evidence="2">
    <name type="scientific">uncultured Friedmanniella sp</name>
    <dbReference type="NCBI Taxonomy" id="335381"/>
    <lineage>
        <taxon>Bacteria</taxon>
        <taxon>Bacillati</taxon>
        <taxon>Actinomycetota</taxon>
        <taxon>Actinomycetes</taxon>
        <taxon>Propionibacteriales</taxon>
        <taxon>Nocardioidaceae</taxon>
        <taxon>Friedmanniella</taxon>
        <taxon>environmental samples</taxon>
    </lineage>
</organism>